<accession>A0AAX4JLQ9</accession>
<keyword evidence="1 5" id="KW-0479">Metal-binding</keyword>
<dbReference type="PANTHER" id="PTHR16557">
    <property type="entry name" value="ALKYLATED DNA REPAIR PROTEIN ALKB-RELATED"/>
    <property type="match status" value="1"/>
</dbReference>
<evidence type="ECO:0000256" key="5">
    <source>
        <dbReference type="PIRSR" id="PIRSR604574-2"/>
    </source>
</evidence>
<name>A0AAX4JLQ9_9TREE</name>
<proteinExistence type="predicted"/>
<evidence type="ECO:0000256" key="3">
    <source>
        <dbReference type="ARBA" id="ARBA00023002"/>
    </source>
</evidence>
<sequence length="343" mass="38937">MSESDKTTQYTAFRLAEKHFKNRASRDKLPSLRKYQDTLVDLSRPHRQEDDPLWHAGWWSPLNDADVKSASWMPWTFGKGKERDKGERPELSISELKEIQLKDGKVGWIVEPETEPGSVIGYEEIVARNKSWTGDIPSDKLKEKTVSQLMGEIRWANLGWVYQWSTKSYDLSREIPIPFPPELAKICRKVSASVPWAEVWPAHSCGWETWEEDYAPDTGIVNFYQEGQTLMAHVDRSELDPARPLVSLSLGHSAILLLGTTSRQDPPRPIVLRSGDCLIMSGNGRQAYHGVPRILEGTLPSHFGPLETDTDSMAAIKRFISSARININARQVFPPGFQRRDIT</sequence>
<dbReference type="InterPro" id="IPR004574">
    <property type="entry name" value="Alkb"/>
</dbReference>
<feature type="binding site" evidence="5">
    <location>
        <position position="235"/>
    </location>
    <ligand>
        <name>Fe cation</name>
        <dbReference type="ChEBI" id="CHEBI:24875"/>
        <note>catalytic</note>
    </ligand>
</feature>
<feature type="binding site" evidence="5">
    <location>
        <position position="289"/>
    </location>
    <ligand>
        <name>Fe cation</name>
        <dbReference type="ChEBI" id="CHEBI:24875"/>
        <note>catalytic</note>
    </ligand>
</feature>
<dbReference type="GO" id="GO:0005634">
    <property type="term" value="C:nucleus"/>
    <property type="evidence" value="ECO:0007669"/>
    <property type="project" value="TreeGrafter"/>
</dbReference>
<feature type="domain" description="Fe2OG dioxygenase" evidence="6">
    <location>
        <begin position="214"/>
        <end position="333"/>
    </location>
</feature>
<evidence type="ECO:0000256" key="1">
    <source>
        <dbReference type="ARBA" id="ARBA00022723"/>
    </source>
</evidence>
<dbReference type="SUPFAM" id="SSF51197">
    <property type="entry name" value="Clavaminate synthase-like"/>
    <property type="match status" value="1"/>
</dbReference>
<dbReference type="GO" id="GO:0046872">
    <property type="term" value="F:metal ion binding"/>
    <property type="evidence" value="ECO:0007669"/>
    <property type="project" value="UniProtKB-KW"/>
</dbReference>
<keyword evidence="3" id="KW-0560">Oxidoreductase</keyword>
<dbReference type="GO" id="GO:0005737">
    <property type="term" value="C:cytoplasm"/>
    <property type="evidence" value="ECO:0007669"/>
    <property type="project" value="TreeGrafter"/>
</dbReference>
<gene>
    <name evidence="7" type="ORF">L201_001253</name>
</gene>
<protein>
    <submittedName>
        <fullName evidence="7">Alkylated DNA repair protein AlkB</fullName>
    </submittedName>
</protein>
<keyword evidence="2" id="KW-0223">Dioxygenase</keyword>
<dbReference type="InterPro" id="IPR005123">
    <property type="entry name" value="Oxoglu/Fe-dep_dioxygenase_dom"/>
</dbReference>
<keyword evidence="4 5" id="KW-0408">Iron</keyword>
<dbReference type="InterPro" id="IPR037151">
    <property type="entry name" value="AlkB-like_sf"/>
</dbReference>
<dbReference type="Pfam" id="PF13532">
    <property type="entry name" value="2OG-FeII_Oxy_2"/>
    <property type="match status" value="1"/>
</dbReference>
<dbReference type="Gene3D" id="2.60.120.590">
    <property type="entry name" value="Alpha-ketoglutarate-dependent dioxygenase AlkB-like"/>
    <property type="match status" value="1"/>
</dbReference>
<evidence type="ECO:0000313" key="7">
    <source>
        <dbReference type="EMBL" id="WWC86377.1"/>
    </source>
</evidence>
<dbReference type="GeneID" id="91091925"/>
<dbReference type="PANTHER" id="PTHR16557:SF2">
    <property type="entry name" value="NUCLEIC ACID DIOXYGENASE ALKBH1"/>
    <property type="match status" value="1"/>
</dbReference>
<dbReference type="InterPro" id="IPR027450">
    <property type="entry name" value="AlkB-like"/>
</dbReference>
<dbReference type="GO" id="GO:0051213">
    <property type="term" value="F:dioxygenase activity"/>
    <property type="evidence" value="ECO:0007669"/>
    <property type="project" value="UniProtKB-KW"/>
</dbReference>
<evidence type="ECO:0000259" key="6">
    <source>
        <dbReference type="PROSITE" id="PS51471"/>
    </source>
</evidence>
<comment type="cofactor">
    <cofactor evidence="5">
        <name>Fe(2+)</name>
        <dbReference type="ChEBI" id="CHEBI:29033"/>
    </cofactor>
    <text evidence="5">Binds 1 Fe(2+) ion per subunit.</text>
</comment>
<keyword evidence="8" id="KW-1185">Reference proteome</keyword>
<organism evidence="7 8">
    <name type="scientific">Kwoniella dendrophila CBS 6074</name>
    <dbReference type="NCBI Taxonomy" id="1295534"/>
    <lineage>
        <taxon>Eukaryota</taxon>
        <taxon>Fungi</taxon>
        <taxon>Dikarya</taxon>
        <taxon>Basidiomycota</taxon>
        <taxon>Agaricomycotina</taxon>
        <taxon>Tremellomycetes</taxon>
        <taxon>Tremellales</taxon>
        <taxon>Cryptococcaceae</taxon>
        <taxon>Kwoniella</taxon>
    </lineage>
</organism>
<reference evidence="7 8" key="1">
    <citation type="submission" date="2024-01" db="EMBL/GenBank/DDBJ databases">
        <title>Comparative genomics of Cryptococcus and Kwoniella reveals pathogenesis evolution and contrasting modes of karyotype evolution via chromosome fusion or intercentromeric recombination.</title>
        <authorList>
            <person name="Coelho M.A."/>
            <person name="David-Palma M."/>
            <person name="Shea T."/>
            <person name="Bowers K."/>
            <person name="McGinley-Smith S."/>
            <person name="Mohammad A.W."/>
            <person name="Gnirke A."/>
            <person name="Yurkov A.M."/>
            <person name="Nowrousian M."/>
            <person name="Sun S."/>
            <person name="Cuomo C.A."/>
            <person name="Heitman J."/>
        </authorList>
    </citation>
    <scope>NUCLEOTIDE SEQUENCE [LARGE SCALE GENOMIC DNA]</scope>
    <source>
        <strain evidence="7 8">CBS 6074</strain>
    </source>
</reference>
<dbReference type="EMBL" id="CP144098">
    <property type="protein sequence ID" value="WWC86377.1"/>
    <property type="molecule type" value="Genomic_DNA"/>
</dbReference>
<evidence type="ECO:0000256" key="4">
    <source>
        <dbReference type="ARBA" id="ARBA00023004"/>
    </source>
</evidence>
<dbReference type="Proteomes" id="UP001355207">
    <property type="component" value="Chromosome 1"/>
</dbReference>
<dbReference type="AlphaFoldDB" id="A0AAX4JLQ9"/>
<dbReference type="PROSITE" id="PS51471">
    <property type="entry name" value="FE2OG_OXY"/>
    <property type="match status" value="1"/>
</dbReference>
<dbReference type="RefSeq" id="XP_066073140.1">
    <property type="nucleotide sequence ID" value="XM_066217043.1"/>
</dbReference>
<evidence type="ECO:0000256" key="2">
    <source>
        <dbReference type="ARBA" id="ARBA00022964"/>
    </source>
</evidence>
<evidence type="ECO:0000313" key="8">
    <source>
        <dbReference type="Proteomes" id="UP001355207"/>
    </source>
</evidence>
<feature type="binding site" evidence="5">
    <location>
        <position position="233"/>
    </location>
    <ligand>
        <name>Fe cation</name>
        <dbReference type="ChEBI" id="CHEBI:24875"/>
        <note>catalytic</note>
    </ligand>
</feature>